<comment type="catalytic activity">
    <reaction evidence="7">
        <text>a medium-chain fatty acyl-CoA + H2O = a medium-chain fatty acid + CoA + H(+)</text>
        <dbReference type="Rhea" id="RHEA:68184"/>
        <dbReference type="ChEBI" id="CHEBI:15377"/>
        <dbReference type="ChEBI" id="CHEBI:15378"/>
        <dbReference type="ChEBI" id="CHEBI:57287"/>
        <dbReference type="ChEBI" id="CHEBI:59558"/>
        <dbReference type="ChEBI" id="CHEBI:90546"/>
    </reaction>
</comment>
<gene>
    <name evidence="9" type="ORF">MFMK1_001259</name>
</gene>
<sequence length="143" mass="15967">MESQAANYKEKVLQSFNKRGLIHTLGIEIVDFGPGWFHTKMVPHPKILQQHNYVHAGALATMADHTSGFASYSLMAEKEEVLTIEFKINLLRPAKGELIICRAKVLKPGRRIYVSESEVFSVNEGIEKLVAKATVTLAVVEMD</sequence>
<evidence type="ECO:0000313" key="10">
    <source>
        <dbReference type="Proteomes" id="UP001329915"/>
    </source>
</evidence>
<feature type="domain" description="Thioesterase" evidence="8">
    <location>
        <begin position="51"/>
        <end position="123"/>
    </location>
</feature>
<evidence type="ECO:0000256" key="3">
    <source>
        <dbReference type="ARBA" id="ARBA00036002"/>
    </source>
</evidence>
<comment type="catalytic activity">
    <reaction evidence="2">
        <text>a fatty acyl-CoA + H2O = a fatty acid + CoA + H(+)</text>
        <dbReference type="Rhea" id="RHEA:16781"/>
        <dbReference type="ChEBI" id="CHEBI:15377"/>
        <dbReference type="ChEBI" id="CHEBI:15378"/>
        <dbReference type="ChEBI" id="CHEBI:28868"/>
        <dbReference type="ChEBI" id="CHEBI:57287"/>
        <dbReference type="ChEBI" id="CHEBI:77636"/>
        <dbReference type="EC" id="3.1.2.20"/>
    </reaction>
</comment>
<dbReference type="KEGG" id="dbc:MFMK1_001259"/>
<dbReference type="Proteomes" id="UP001329915">
    <property type="component" value="Chromosome"/>
</dbReference>
<dbReference type="InterPro" id="IPR029069">
    <property type="entry name" value="HotDog_dom_sf"/>
</dbReference>
<dbReference type="InterPro" id="IPR003736">
    <property type="entry name" value="PAAI_dom"/>
</dbReference>
<evidence type="ECO:0000256" key="2">
    <source>
        <dbReference type="ARBA" id="ARBA00035880"/>
    </source>
</evidence>
<dbReference type="AlphaFoldDB" id="A0AAU0UML0"/>
<comment type="similarity">
    <text evidence="4">Belongs to the YigI thioesterase family.</text>
</comment>
<dbReference type="InterPro" id="IPR006683">
    <property type="entry name" value="Thioestr_dom"/>
</dbReference>
<proteinExistence type="inferred from homology"/>
<evidence type="ECO:0000256" key="4">
    <source>
        <dbReference type="ARBA" id="ARBA00038381"/>
    </source>
</evidence>
<dbReference type="Pfam" id="PF03061">
    <property type="entry name" value="4HBT"/>
    <property type="match status" value="1"/>
</dbReference>
<dbReference type="EMBL" id="CP121694">
    <property type="protein sequence ID" value="WRO21451.1"/>
    <property type="molecule type" value="Genomic_DNA"/>
</dbReference>
<evidence type="ECO:0000256" key="7">
    <source>
        <dbReference type="ARBA" id="ARBA00048062"/>
    </source>
</evidence>
<dbReference type="Gene3D" id="3.10.129.10">
    <property type="entry name" value="Hotdog Thioesterase"/>
    <property type="match status" value="1"/>
</dbReference>
<dbReference type="NCBIfam" id="TIGR00369">
    <property type="entry name" value="unchar_dom_1"/>
    <property type="match status" value="1"/>
</dbReference>
<dbReference type="PANTHER" id="PTHR43240:SF20">
    <property type="entry name" value="MEDIUM_LONG-CHAIN ACYL-COA THIOESTERASE YIGI"/>
    <property type="match status" value="1"/>
</dbReference>
<dbReference type="CDD" id="cd03443">
    <property type="entry name" value="PaaI_thioesterase"/>
    <property type="match status" value="1"/>
</dbReference>
<dbReference type="EC" id="3.1.2.20" evidence="5"/>
<evidence type="ECO:0000256" key="5">
    <source>
        <dbReference type="ARBA" id="ARBA00038894"/>
    </source>
</evidence>
<evidence type="ECO:0000256" key="6">
    <source>
        <dbReference type="ARBA" id="ARBA00040062"/>
    </source>
</evidence>
<keyword evidence="10" id="KW-1185">Reference proteome</keyword>
<dbReference type="RefSeq" id="WP_366924295.1">
    <property type="nucleotide sequence ID" value="NZ_CP121694.1"/>
</dbReference>
<organism evidence="9 10">
    <name type="scientific">Metallumcola ferriviriculae</name>
    <dbReference type="NCBI Taxonomy" id="3039180"/>
    <lineage>
        <taxon>Bacteria</taxon>
        <taxon>Bacillati</taxon>
        <taxon>Bacillota</taxon>
        <taxon>Clostridia</taxon>
        <taxon>Neomoorellales</taxon>
        <taxon>Desulfitibacteraceae</taxon>
        <taxon>Metallumcola</taxon>
    </lineage>
</organism>
<protein>
    <recommendedName>
        <fullName evidence="6">Medium/long-chain acyl-CoA thioesterase YigI</fullName>
        <ecNumber evidence="5">3.1.2.20</ecNumber>
    </recommendedName>
</protein>
<accession>A0AAU0UML0</accession>
<evidence type="ECO:0000256" key="1">
    <source>
        <dbReference type="ARBA" id="ARBA00022801"/>
    </source>
</evidence>
<dbReference type="GO" id="GO:0047617">
    <property type="term" value="F:fatty acyl-CoA hydrolase activity"/>
    <property type="evidence" value="ECO:0007669"/>
    <property type="project" value="UniProtKB-EC"/>
</dbReference>
<evidence type="ECO:0000259" key="8">
    <source>
        <dbReference type="Pfam" id="PF03061"/>
    </source>
</evidence>
<evidence type="ECO:0000313" key="9">
    <source>
        <dbReference type="EMBL" id="WRO21451.1"/>
    </source>
</evidence>
<comment type="catalytic activity">
    <reaction evidence="3">
        <text>a long-chain fatty acyl-CoA + H2O = a long-chain fatty acid + CoA + H(+)</text>
        <dbReference type="Rhea" id="RHEA:67680"/>
        <dbReference type="ChEBI" id="CHEBI:15377"/>
        <dbReference type="ChEBI" id="CHEBI:15378"/>
        <dbReference type="ChEBI" id="CHEBI:57287"/>
        <dbReference type="ChEBI" id="CHEBI:57560"/>
        <dbReference type="ChEBI" id="CHEBI:83139"/>
    </reaction>
</comment>
<keyword evidence="1" id="KW-0378">Hydrolase</keyword>
<name>A0AAU0UML0_9FIRM</name>
<dbReference type="SUPFAM" id="SSF54637">
    <property type="entry name" value="Thioesterase/thiol ester dehydrase-isomerase"/>
    <property type="match status" value="1"/>
</dbReference>
<dbReference type="PANTHER" id="PTHR43240">
    <property type="entry name" value="1,4-DIHYDROXY-2-NAPHTHOYL-COA THIOESTERASE 1"/>
    <property type="match status" value="1"/>
</dbReference>
<reference evidence="9 10" key="1">
    <citation type="submission" date="2023-04" db="EMBL/GenBank/DDBJ databases">
        <authorList>
            <person name="Hsu D."/>
        </authorList>
    </citation>
    <scope>NUCLEOTIDE SEQUENCE [LARGE SCALE GENOMIC DNA]</scope>
    <source>
        <strain evidence="9 10">MK1</strain>
    </source>
</reference>